<dbReference type="SUPFAM" id="SSF55874">
    <property type="entry name" value="ATPase domain of HSP90 chaperone/DNA topoisomerase II/histidine kinase"/>
    <property type="match status" value="2"/>
</dbReference>
<dbReference type="EMBL" id="QBIY01011474">
    <property type="protein sequence ID" value="RXN31328.1"/>
    <property type="molecule type" value="Genomic_DNA"/>
</dbReference>
<keyword evidence="6" id="KW-1185">Reference proteome</keyword>
<comment type="caution">
    <text evidence="5">The sequence shown here is derived from an EMBL/GenBank/DDBJ whole genome shotgun (WGS) entry which is preliminary data.</text>
</comment>
<gene>
    <name evidence="5" type="ORF">ROHU_004791</name>
</gene>
<evidence type="ECO:0000313" key="5">
    <source>
        <dbReference type="EMBL" id="RXN31328.1"/>
    </source>
</evidence>
<dbReference type="Gene3D" id="3.30.70.270">
    <property type="match status" value="1"/>
</dbReference>
<comment type="similarity">
    <text evidence="1">Belongs to the beta type-B retroviral polymerase family. HERV class-II K(HML-2) pol subfamily.</text>
</comment>
<dbReference type="PANTHER" id="PTHR46919:SF2">
    <property type="entry name" value="SACSIN"/>
    <property type="match status" value="1"/>
</dbReference>
<proteinExistence type="inferred from homology"/>
<dbReference type="Gene3D" id="3.10.10.10">
    <property type="entry name" value="HIV Type 1 Reverse Transcriptase, subunit A, domain 1"/>
    <property type="match status" value="1"/>
</dbReference>
<feature type="domain" description="Sacsin/Nov" evidence="4">
    <location>
        <begin position="295"/>
        <end position="402"/>
    </location>
</feature>
<evidence type="ECO:0000259" key="4">
    <source>
        <dbReference type="Pfam" id="PF25794"/>
    </source>
</evidence>
<dbReference type="InterPro" id="IPR058210">
    <property type="entry name" value="SACS/Nov_dom"/>
</dbReference>
<reference evidence="5 6" key="1">
    <citation type="submission" date="2018-03" db="EMBL/GenBank/DDBJ databases">
        <title>Draft genome sequence of Rohu Carp (Labeo rohita).</title>
        <authorList>
            <person name="Das P."/>
            <person name="Kushwaha B."/>
            <person name="Joshi C.G."/>
            <person name="Kumar D."/>
            <person name="Nagpure N.S."/>
            <person name="Sahoo L."/>
            <person name="Das S.P."/>
            <person name="Bit A."/>
            <person name="Patnaik S."/>
            <person name="Meher P.K."/>
            <person name="Jayasankar P."/>
            <person name="Koringa P.G."/>
            <person name="Patel N.V."/>
            <person name="Hinsu A.T."/>
            <person name="Kumar R."/>
            <person name="Pandey M."/>
            <person name="Agarwal S."/>
            <person name="Srivastava S."/>
            <person name="Singh M."/>
            <person name="Iquebal M.A."/>
            <person name="Jaiswal S."/>
            <person name="Angadi U.B."/>
            <person name="Kumar N."/>
            <person name="Raza M."/>
            <person name="Shah T.M."/>
            <person name="Rai A."/>
            <person name="Jena J.K."/>
        </authorList>
    </citation>
    <scope>NUCLEOTIDE SEQUENCE [LARGE SCALE GENOMIC DNA]</scope>
    <source>
        <strain evidence="5">DASCIFA01</strain>
        <tissue evidence="5">Testis</tissue>
    </source>
</reference>
<evidence type="ECO:0000313" key="6">
    <source>
        <dbReference type="Proteomes" id="UP000290572"/>
    </source>
</evidence>
<dbReference type="EC" id="3.1.26.4" evidence="2"/>
<dbReference type="Pfam" id="PF00078">
    <property type="entry name" value="RVT_1"/>
    <property type="match status" value="1"/>
</dbReference>
<feature type="domain" description="Reverse transcriptase" evidence="3">
    <location>
        <begin position="508"/>
        <end position="633"/>
    </location>
</feature>
<dbReference type="SUPFAM" id="SSF56672">
    <property type="entry name" value="DNA/RNA polymerases"/>
    <property type="match status" value="1"/>
</dbReference>
<dbReference type="InterPro" id="IPR043128">
    <property type="entry name" value="Rev_trsase/Diguanyl_cyclase"/>
</dbReference>
<dbReference type="PANTHER" id="PTHR46919">
    <property type="entry name" value="ZINC FINGER, C3HC4 TYPE (RING FINGER) FAMILY PROTEIN"/>
    <property type="match status" value="1"/>
</dbReference>
<dbReference type="CDD" id="cd01647">
    <property type="entry name" value="RT_LTR"/>
    <property type="match status" value="1"/>
</dbReference>
<evidence type="ECO:0000256" key="1">
    <source>
        <dbReference type="ARBA" id="ARBA00010879"/>
    </source>
</evidence>
<name>A0A498NHN8_LABRO</name>
<dbReference type="InterPro" id="IPR043502">
    <property type="entry name" value="DNA/RNA_pol_sf"/>
</dbReference>
<organism evidence="5 6">
    <name type="scientific">Labeo rohita</name>
    <name type="common">Indian major carp</name>
    <name type="synonym">Cyprinus rohita</name>
    <dbReference type="NCBI Taxonomy" id="84645"/>
    <lineage>
        <taxon>Eukaryota</taxon>
        <taxon>Metazoa</taxon>
        <taxon>Chordata</taxon>
        <taxon>Craniata</taxon>
        <taxon>Vertebrata</taxon>
        <taxon>Euteleostomi</taxon>
        <taxon>Actinopterygii</taxon>
        <taxon>Neopterygii</taxon>
        <taxon>Teleostei</taxon>
        <taxon>Ostariophysi</taxon>
        <taxon>Cypriniformes</taxon>
        <taxon>Cyprinidae</taxon>
        <taxon>Labeoninae</taxon>
        <taxon>Labeonini</taxon>
        <taxon>Labeo</taxon>
    </lineage>
</organism>
<feature type="domain" description="Sacsin/Nov" evidence="4">
    <location>
        <begin position="32"/>
        <end position="83"/>
    </location>
</feature>
<dbReference type="Pfam" id="PF25794">
    <property type="entry name" value="SACS"/>
    <property type="match status" value="2"/>
</dbReference>
<accession>A0A498NHN8</accession>
<dbReference type="Proteomes" id="UP000290572">
    <property type="component" value="Unassembled WGS sequence"/>
</dbReference>
<dbReference type="AlphaFoldDB" id="A0A498NHN8"/>
<dbReference type="FunFam" id="3.10.10.10:FF:000003">
    <property type="entry name" value="Retrovirus-related Pol polyprotein from transposon 297-like Protein"/>
    <property type="match status" value="1"/>
</dbReference>
<sequence length="634" mass="71402">MKTASAEGCGTTGITGSLENKEGNTAICNFDLAGPVLYAFNDAAFTEEDWEGIQRVGRSIKQDDPTKVGRFGIGFNSVYHITGENLVTVPEHVLKDVQEIFPETDILTWVTPSYVRDVLHRSEAENLSKDNKYTLLEFVLSDEKYTELQGLKLLPLSDGTFTSFGSGVENTVLIDNEKFPRCPPHGESTELKVSIAILDWMRKNEKLLKDSTPVPVMAQNQNFTLQSLSKTVFCDISAEGLEDLKQDNEEFYVIHEEVLPLTARWFKVPFLSTRILKPQFIEADLFGIEQCGKSEPITQRIKNILKEYDEESDIFKELLQNAEDAGATTCKFLIDFRKHRDPPETLIDNGMSLCNGPCLWIFNNELFSQEDWKNIVKVGSASKQNNVEMIGKFGLGFNSVYHSPPVLGLKACIDLDMIKLVLSVSSPERDAESVVDEFADLFTGIGLFPGECNIHLDPSATPVIHPPRRVPFALRDRLREELDSMEDQGIIKKVTEPTDWVNALCVVEKPKTGKLRVCLDPRDLNKAIKCPHYPLPTLEDITPKLAGARYFSVMDTAKLSEKSSYLITFNTIFGRYRFCRLPFGIVSAQDVFQQKIDEIYEGLPGVVAIVDDNLVYGKTKEEHDRNLRTMLERS</sequence>
<dbReference type="STRING" id="84645.A0A498NHN8"/>
<evidence type="ECO:0000259" key="3">
    <source>
        <dbReference type="Pfam" id="PF00078"/>
    </source>
</evidence>
<dbReference type="InterPro" id="IPR000477">
    <property type="entry name" value="RT_dom"/>
</dbReference>
<protein>
    <recommendedName>
        <fullName evidence="2">ribonuclease H</fullName>
        <ecNumber evidence="2">3.1.26.4</ecNumber>
    </recommendedName>
</protein>
<evidence type="ECO:0000256" key="2">
    <source>
        <dbReference type="ARBA" id="ARBA00012180"/>
    </source>
</evidence>
<dbReference type="NCBIfam" id="NF047352">
    <property type="entry name" value="P_loop_sacsin"/>
    <property type="match status" value="1"/>
</dbReference>
<dbReference type="InterPro" id="IPR036890">
    <property type="entry name" value="HATPase_C_sf"/>
</dbReference>